<dbReference type="GO" id="GO:0016758">
    <property type="term" value="F:hexosyltransferase activity"/>
    <property type="evidence" value="ECO:0007669"/>
    <property type="project" value="TreeGrafter"/>
</dbReference>
<dbReference type="Pfam" id="PF13439">
    <property type="entry name" value="Glyco_transf_4"/>
    <property type="match status" value="1"/>
</dbReference>
<feature type="domain" description="Glycosyl transferase family 1" evidence="1">
    <location>
        <begin position="190"/>
        <end position="356"/>
    </location>
</feature>
<dbReference type="PANTHER" id="PTHR45947:SF3">
    <property type="entry name" value="SULFOQUINOVOSYL TRANSFERASE SQD2"/>
    <property type="match status" value="1"/>
</dbReference>
<evidence type="ECO:0000313" key="3">
    <source>
        <dbReference type="EMBL" id="ACL03914.1"/>
    </source>
</evidence>
<evidence type="ECO:0000259" key="2">
    <source>
        <dbReference type="Pfam" id="PF13439"/>
    </source>
</evidence>
<dbReference type="RefSeq" id="WP_015946989.1">
    <property type="nucleotide sequence ID" value="NC_011768.1"/>
</dbReference>
<dbReference type="InterPro" id="IPR001296">
    <property type="entry name" value="Glyco_trans_1"/>
</dbReference>
<keyword evidence="3" id="KW-0808">Transferase</keyword>
<dbReference type="AlphaFoldDB" id="B8FIC4"/>
<organism evidence="3 4">
    <name type="scientific">Desulfatibacillum aliphaticivorans</name>
    <dbReference type="NCBI Taxonomy" id="218208"/>
    <lineage>
        <taxon>Bacteria</taxon>
        <taxon>Pseudomonadati</taxon>
        <taxon>Thermodesulfobacteriota</taxon>
        <taxon>Desulfobacteria</taxon>
        <taxon>Desulfobacterales</taxon>
        <taxon>Desulfatibacillaceae</taxon>
        <taxon>Desulfatibacillum</taxon>
    </lineage>
</organism>
<dbReference type="SUPFAM" id="SSF53756">
    <property type="entry name" value="UDP-Glycosyltransferase/glycogen phosphorylase"/>
    <property type="match status" value="1"/>
</dbReference>
<evidence type="ECO:0000313" key="4">
    <source>
        <dbReference type="Proteomes" id="UP000000739"/>
    </source>
</evidence>
<dbReference type="InterPro" id="IPR028098">
    <property type="entry name" value="Glyco_trans_4-like_N"/>
</dbReference>
<dbReference type="PANTHER" id="PTHR45947">
    <property type="entry name" value="SULFOQUINOVOSYL TRANSFERASE SQD2"/>
    <property type="match status" value="1"/>
</dbReference>
<dbReference type="Gene3D" id="3.40.50.2000">
    <property type="entry name" value="Glycogen Phosphorylase B"/>
    <property type="match status" value="2"/>
</dbReference>
<dbReference type="EMBL" id="CP001322">
    <property type="protein sequence ID" value="ACL03914.1"/>
    <property type="molecule type" value="Genomic_DNA"/>
</dbReference>
<dbReference type="InterPro" id="IPR050194">
    <property type="entry name" value="Glycosyltransferase_grp1"/>
</dbReference>
<dbReference type="HOGENOM" id="CLU_009583_2_1_7"/>
<gene>
    <name evidence="3" type="ordered locus">Dalk_2221</name>
</gene>
<protein>
    <submittedName>
        <fullName evidence="3">Glycosyl transferase group 1</fullName>
    </submittedName>
</protein>
<name>B8FIC4_DESAL</name>
<accession>B8FIC4</accession>
<dbReference type="CAZy" id="GT4">
    <property type="family name" value="Glycosyltransferase Family 4"/>
</dbReference>
<proteinExistence type="predicted"/>
<sequence>MKICFVVEYYPPHVGGGENLFAALAEGLAAKGHVCVVVTCGLKGSPVEEIRNGVQVKRVRVPQRGDRMWFSLLGLKLALQEAKDADVIHTTTYNGAFPAWLAGKILSKPVMITAHEVLGPLWQELKLPRAAAWLGAAAEKAVLALPFDAYSCNSHNTRKGLAHYGIPKDKAFLAYPAPDYMRFKPLEREDQKSIRKKIGLPQSRFIYLFYGRPGMLKGADYLADAVPKICREVPDALLVMILSREPVSGYRRILKKAASLPWESVLIKDSVPGDELPKWIQAADCVIVPSISEGFGFCCAEACAMDKPVVATWAGSLPEVVSGRHILVEPGSAEALAEGIILASRGGWTQKARKAFSQSEFVENHLRAYEKLLER</sequence>
<dbReference type="KEGG" id="dal:Dalk_2221"/>
<dbReference type="CDD" id="cd03801">
    <property type="entry name" value="GT4_PimA-like"/>
    <property type="match status" value="1"/>
</dbReference>
<reference evidence="3 4" key="1">
    <citation type="journal article" date="2012" name="Environ. Microbiol.">
        <title>The genome sequence of Desulfatibacillum alkenivorans AK-01: a blueprint for anaerobic alkane oxidation.</title>
        <authorList>
            <person name="Callaghan A.V."/>
            <person name="Morris B.E."/>
            <person name="Pereira I.A."/>
            <person name="McInerney M.J."/>
            <person name="Austin R.N."/>
            <person name="Groves J.T."/>
            <person name="Kukor J.J."/>
            <person name="Suflita J.M."/>
            <person name="Young L.Y."/>
            <person name="Zylstra G.J."/>
            <person name="Wawrik B."/>
        </authorList>
    </citation>
    <scope>NUCLEOTIDE SEQUENCE [LARGE SCALE GENOMIC DNA]</scope>
    <source>
        <strain evidence="3 4">AK-01</strain>
    </source>
</reference>
<dbReference type="Proteomes" id="UP000000739">
    <property type="component" value="Chromosome"/>
</dbReference>
<feature type="domain" description="Glycosyltransferase subfamily 4-like N-terminal" evidence="2">
    <location>
        <begin position="14"/>
        <end position="175"/>
    </location>
</feature>
<keyword evidence="4" id="KW-1185">Reference proteome</keyword>
<dbReference type="eggNOG" id="COG0438">
    <property type="taxonomic scope" value="Bacteria"/>
</dbReference>
<dbReference type="Pfam" id="PF00534">
    <property type="entry name" value="Glycos_transf_1"/>
    <property type="match status" value="1"/>
</dbReference>
<evidence type="ECO:0000259" key="1">
    <source>
        <dbReference type="Pfam" id="PF00534"/>
    </source>
</evidence>